<dbReference type="GO" id="GO:0004016">
    <property type="term" value="F:adenylate cyclase activity"/>
    <property type="evidence" value="ECO:0007669"/>
    <property type="project" value="UniProtKB-UniRule"/>
</dbReference>
<accession>B3QZW2</accession>
<dbReference type="AlphaFoldDB" id="B3QZW2"/>
<protein>
    <recommendedName>
        <fullName evidence="10">Diadenylate cyclase</fullName>
        <shortName evidence="10">DAC</shortName>
        <ecNumber evidence="10">2.7.7.85</ecNumber>
    </recommendedName>
    <alternativeName>
        <fullName evidence="10">Cyclic-di-AMP synthase</fullName>
        <shortName evidence="10">c-di-AMP synthase</shortName>
    </alternativeName>
</protein>
<dbReference type="InterPro" id="IPR003390">
    <property type="entry name" value="DNA_integrity_scan_DisA_N"/>
</dbReference>
<keyword evidence="13" id="KW-1185">Reference proteome</keyword>
<dbReference type="Gene3D" id="3.40.1700.10">
    <property type="entry name" value="DNA integrity scanning protein, DisA, N-terminal domain"/>
    <property type="match status" value="1"/>
</dbReference>
<keyword evidence="9 10" id="KW-0472">Membrane</keyword>
<evidence type="ECO:0000256" key="4">
    <source>
        <dbReference type="ARBA" id="ARBA00022692"/>
    </source>
</evidence>
<evidence type="ECO:0000259" key="11">
    <source>
        <dbReference type="PROSITE" id="PS51794"/>
    </source>
</evidence>
<feature type="domain" description="DAC" evidence="11">
    <location>
        <begin position="84"/>
        <end position="242"/>
    </location>
</feature>
<evidence type="ECO:0000256" key="7">
    <source>
        <dbReference type="ARBA" id="ARBA00022840"/>
    </source>
</evidence>
<feature type="transmembrane region" description="Helical" evidence="10">
    <location>
        <begin position="7"/>
        <end position="26"/>
    </location>
</feature>
<evidence type="ECO:0000256" key="3">
    <source>
        <dbReference type="ARBA" id="ARBA00022679"/>
    </source>
</evidence>
<comment type="catalytic activity">
    <reaction evidence="1 10">
        <text>2 ATP = 3',3'-c-di-AMP + 2 diphosphate</text>
        <dbReference type="Rhea" id="RHEA:35655"/>
        <dbReference type="ChEBI" id="CHEBI:30616"/>
        <dbReference type="ChEBI" id="CHEBI:33019"/>
        <dbReference type="ChEBI" id="CHEBI:71500"/>
        <dbReference type="EC" id="2.7.7.85"/>
    </reaction>
</comment>
<keyword evidence="4 10" id="KW-0812">Transmembrane</keyword>
<keyword evidence="7 10" id="KW-0067">ATP-binding</keyword>
<dbReference type="Proteomes" id="UP000002020">
    <property type="component" value="Chromosome"/>
</dbReference>
<evidence type="ECO:0000256" key="8">
    <source>
        <dbReference type="ARBA" id="ARBA00022989"/>
    </source>
</evidence>
<keyword evidence="6 10" id="KW-0547">Nucleotide-binding</keyword>
<feature type="transmembrane region" description="Helical" evidence="10">
    <location>
        <begin position="31"/>
        <end position="48"/>
    </location>
</feature>
<dbReference type="PANTHER" id="PTHR34185:SF1">
    <property type="entry name" value="DIADENYLATE CYCLASE"/>
    <property type="match status" value="1"/>
</dbReference>
<dbReference type="InterPro" id="IPR034701">
    <property type="entry name" value="CdaA"/>
</dbReference>
<dbReference type="eggNOG" id="COG1624">
    <property type="taxonomic scope" value="Bacteria"/>
</dbReference>
<organism evidence="13">
    <name type="scientific">Phytoplasma mali (strain AT)</name>
    <dbReference type="NCBI Taxonomy" id="482235"/>
    <lineage>
        <taxon>Bacteria</taxon>
        <taxon>Bacillati</taxon>
        <taxon>Mycoplasmatota</taxon>
        <taxon>Mollicutes</taxon>
        <taxon>Acholeplasmatales</taxon>
        <taxon>Acholeplasmataceae</taxon>
        <taxon>Candidatus Phytoplasma</taxon>
        <taxon>16SrX (Apple proliferation group)</taxon>
    </lineage>
</organism>
<keyword evidence="8 10" id="KW-1133">Transmembrane helix</keyword>
<dbReference type="EC" id="2.7.7.85" evidence="10"/>
<keyword evidence="3 10" id="KW-0808">Transferase</keyword>
<gene>
    <name evidence="10" type="primary">dacA</name>
    <name evidence="12" type="ordered locus">ATP_00312</name>
</gene>
<dbReference type="HAMAP" id="MF_01499">
    <property type="entry name" value="DacA"/>
    <property type="match status" value="1"/>
</dbReference>
<evidence type="ECO:0000256" key="6">
    <source>
        <dbReference type="ARBA" id="ARBA00022741"/>
    </source>
</evidence>
<evidence type="ECO:0000256" key="5">
    <source>
        <dbReference type="ARBA" id="ARBA00022695"/>
    </source>
</evidence>
<dbReference type="Pfam" id="PF02457">
    <property type="entry name" value="DAC"/>
    <property type="match status" value="1"/>
</dbReference>
<dbReference type="PIRSF" id="PIRSF004793">
    <property type="entry name" value="UCP004793"/>
    <property type="match status" value="1"/>
</dbReference>
<evidence type="ECO:0000256" key="2">
    <source>
        <dbReference type="ARBA" id="ARBA00022475"/>
    </source>
</evidence>
<comment type="function">
    <text evidence="10">Catalyzes the condensation of 2 ATP molecules into cyclic di-AMP (c-di-AMP), a second messenger used to regulate differing processes in different bacteria.</text>
</comment>
<dbReference type="InterPro" id="IPR014046">
    <property type="entry name" value="C-di-AMP_synthase"/>
</dbReference>
<evidence type="ECO:0000256" key="9">
    <source>
        <dbReference type="ARBA" id="ARBA00023136"/>
    </source>
</evidence>
<comment type="subunit">
    <text evidence="10">Probably a homodimer.</text>
</comment>
<dbReference type="STRING" id="37692.ATP_00312"/>
<feature type="transmembrane region" description="Helical" evidence="10">
    <location>
        <begin position="68"/>
        <end position="91"/>
    </location>
</feature>
<comment type="similarity">
    <text evidence="10">Belongs to the adenylate cyclase family. DacA/CdaA subfamily.</text>
</comment>
<keyword evidence="5 10" id="KW-0548">Nucleotidyltransferase</keyword>
<proteinExistence type="inferred from homology"/>
<dbReference type="GO" id="GO:0106408">
    <property type="term" value="F:diadenylate cyclase activity"/>
    <property type="evidence" value="ECO:0007669"/>
    <property type="project" value="UniProtKB-EC"/>
</dbReference>
<dbReference type="KEGG" id="pml:ATP_00312"/>
<keyword evidence="2 10" id="KW-1003">Cell membrane</keyword>
<dbReference type="InterPro" id="IPR036888">
    <property type="entry name" value="DNA_integrity_DisA_N_sf"/>
</dbReference>
<dbReference type="GO" id="GO:0005524">
    <property type="term" value="F:ATP binding"/>
    <property type="evidence" value="ECO:0007669"/>
    <property type="project" value="UniProtKB-UniRule"/>
</dbReference>
<reference evidence="12 13" key="1">
    <citation type="journal article" date="2008" name="BMC Genomics">
        <title>The linear chromosome of the plant-pathogenic mycoplasma 'Candidatus Phytoplasma mali'.</title>
        <authorList>
            <person name="Kube M."/>
            <person name="Schneider B."/>
            <person name="Kuhl H."/>
            <person name="Dandekar T."/>
            <person name="Heitmann K."/>
            <person name="Migdoll A.M."/>
            <person name="Reinhardt R."/>
            <person name="Seemueller E."/>
        </authorList>
    </citation>
    <scope>NUCLEOTIDE SEQUENCE [LARGE SCALE GENOMIC DNA]</scope>
    <source>
        <strain evidence="12 13">AT</strain>
    </source>
</reference>
<evidence type="ECO:0000313" key="13">
    <source>
        <dbReference type="Proteomes" id="UP000002020"/>
    </source>
</evidence>
<dbReference type="HOGENOM" id="CLU_038561_1_0_14"/>
<dbReference type="SUPFAM" id="SSF143597">
    <property type="entry name" value="YojJ-like"/>
    <property type="match status" value="1"/>
</dbReference>
<dbReference type="GO" id="GO:0006171">
    <property type="term" value="P:cAMP biosynthetic process"/>
    <property type="evidence" value="ECO:0007669"/>
    <property type="project" value="InterPro"/>
</dbReference>
<dbReference type="InterPro" id="IPR050338">
    <property type="entry name" value="DisA"/>
</dbReference>
<comment type="caution">
    <text evidence="10">Lacks conserved residue(s) required for the propagation of feature annotation.</text>
</comment>
<name>B3QZW2_PHYMT</name>
<evidence type="ECO:0000256" key="10">
    <source>
        <dbReference type="HAMAP-Rule" id="MF_01499"/>
    </source>
</evidence>
<dbReference type="PROSITE" id="PS51794">
    <property type="entry name" value="DAC"/>
    <property type="match status" value="1"/>
</dbReference>
<evidence type="ECO:0000313" key="12">
    <source>
        <dbReference type="EMBL" id="CAP18499.1"/>
    </source>
</evidence>
<dbReference type="EMBL" id="CU469464">
    <property type="protein sequence ID" value="CAP18499.1"/>
    <property type="molecule type" value="Genomic_DNA"/>
</dbReference>
<sequence>MDFFLEFLIYFILLILLFFFAFKIIFSKYQIFKIIFLMFLCTGLVYYFKKITKNLLCDLDDLLGLQIYNSLLIFTLISIIIIKAPYLRIYFNNYLKFWSKQKNIVMGSHTTQKAILDSVIEMSSKKIGALITIEKHNTLDMFSQKAILINGMVSKELIMNIFIPNTPLHDGGTIIRGDRILCAGAYYTLSDDEHFEKTTGSRHRAALGISETTDSMTLVVSEETGRISIALEGIMLNIDDKNKIQEYLIMFMI</sequence>
<dbReference type="PANTHER" id="PTHR34185">
    <property type="entry name" value="DIADENYLATE CYCLASE"/>
    <property type="match status" value="1"/>
</dbReference>
<evidence type="ECO:0000256" key="1">
    <source>
        <dbReference type="ARBA" id="ARBA00000877"/>
    </source>
</evidence>